<evidence type="ECO:0000313" key="2">
    <source>
        <dbReference type="Proteomes" id="UP000316621"/>
    </source>
</evidence>
<accession>A0A4Y7KLI8</accession>
<keyword evidence="2" id="KW-1185">Reference proteome</keyword>
<dbReference type="Proteomes" id="UP000316621">
    <property type="component" value="Chromosome 8"/>
</dbReference>
<dbReference type="AlphaFoldDB" id="A0A4Y7KLI8"/>
<name>A0A4Y7KLI8_PAPSO</name>
<proteinExistence type="predicted"/>
<organism evidence="1 2">
    <name type="scientific">Papaver somniferum</name>
    <name type="common">Opium poppy</name>
    <dbReference type="NCBI Taxonomy" id="3469"/>
    <lineage>
        <taxon>Eukaryota</taxon>
        <taxon>Viridiplantae</taxon>
        <taxon>Streptophyta</taxon>
        <taxon>Embryophyta</taxon>
        <taxon>Tracheophyta</taxon>
        <taxon>Spermatophyta</taxon>
        <taxon>Magnoliopsida</taxon>
        <taxon>Ranunculales</taxon>
        <taxon>Papaveraceae</taxon>
        <taxon>Papaveroideae</taxon>
        <taxon>Papaver</taxon>
    </lineage>
</organism>
<evidence type="ECO:0000313" key="1">
    <source>
        <dbReference type="EMBL" id="RZC73252.1"/>
    </source>
</evidence>
<protein>
    <submittedName>
        <fullName evidence="1">Uncharacterized protein</fullName>
    </submittedName>
</protein>
<dbReference type="Gramene" id="RZC73252">
    <property type="protein sequence ID" value="RZC73252"/>
    <property type="gene ID" value="C5167_048731"/>
</dbReference>
<sequence length="160" mass="18294">MIHYAVSHDIEKVLVNLFMAVKKDYPTLLVYQSKWKSELQFCKDCLTEMMGTQWFEARVFVIQSLKQKGLCRDSQNSKNTAEWKRWLEKVLRVVNFQGKHGGATAFQHGALRSALIAYTAQSDKINPKSCRSPTTLQQTMGLHSFWDDPSLVAAMCLYGV</sequence>
<gene>
    <name evidence="1" type="ORF">C5167_048731</name>
</gene>
<reference evidence="1 2" key="1">
    <citation type="journal article" date="2018" name="Science">
        <title>The opium poppy genome and morphinan production.</title>
        <authorList>
            <person name="Guo L."/>
            <person name="Winzer T."/>
            <person name="Yang X."/>
            <person name="Li Y."/>
            <person name="Ning Z."/>
            <person name="He Z."/>
            <person name="Teodor R."/>
            <person name="Lu Y."/>
            <person name="Bowser T.A."/>
            <person name="Graham I.A."/>
            <person name="Ye K."/>
        </authorList>
    </citation>
    <scope>NUCLEOTIDE SEQUENCE [LARGE SCALE GENOMIC DNA]</scope>
    <source>
        <strain evidence="2">cv. HN1</strain>
        <tissue evidence="1">Leaves</tissue>
    </source>
</reference>
<dbReference type="EMBL" id="CM010722">
    <property type="protein sequence ID" value="RZC73252.1"/>
    <property type="molecule type" value="Genomic_DNA"/>
</dbReference>